<comment type="caution">
    <text evidence="2">The sequence shown here is derived from an EMBL/GenBank/DDBJ whole genome shotgun (WGS) entry which is preliminary data.</text>
</comment>
<accession>A0ABR1K2T8</accession>
<evidence type="ECO:0008006" key="4">
    <source>
        <dbReference type="Google" id="ProtNLM"/>
    </source>
</evidence>
<dbReference type="Proteomes" id="UP001498398">
    <property type="component" value="Unassembled WGS sequence"/>
</dbReference>
<feature type="region of interest" description="Disordered" evidence="1">
    <location>
        <begin position="1"/>
        <end position="21"/>
    </location>
</feature>
<reference evidence="2 3" key="1">
    <citation type="submission" date="2024-01" db="EMBL/GenBank/DDBJ databases">
        <title>A draft genome for the cacao thread blight pathogen Marasmiellus scandens.</title>
        <authorList>
            <person name="Baruah I.K."/>
            <person name="Leung J."/>
            <person name="Bukari Y."/>
            <person name="Amoako-Attah I."/>
            <person name="Meinhardt L.W."/>
            <person name="Bailey B.A."/>
            <person name="Cohen S.P."/>
        </authorList>
    </citation>
    <scope>NUCLEOTIDE SEQUENCE [LARGE SCALE GENOMIC DNA]</scope>
    <source>
        <strain evidence="2 3">GH-19</strain>
    </source>
</reference>
<name>A0ABR1K2T8_9AGAR</name>
<dbReference type="InterPro" id="IPR032675">
    <property type="entry name" value="LRR_dom_sf"/>
</dbReference>
<organism evidence="2 3">
    <name type="scientific">Marasmiellus scandens</name>
    <dbReference type="NCBI Taxonomy" id="2682957"/>
    <lineage>
        <taxon>Eukaryota</taxon>
        <taxon>Fungi</taxon>
        <taxon>Dikarya</taxon>
        <taxon>Basidiomycota</taxon>
        <taxon>Agaricomycotina</taxon>
        <taxon>Agaricomycetes</taxon>
        <taxon>Agaricomycetidae</taxon>
        <taxon>Agaricales</taxon>
        <taxon>Marasmiineae</taxon>
        <taxon>Omphalotaceae</taxon>
        <taxon>Marasmiellus</taxon>
    </lineage>
</organism>
<dbReference type="EMBL" id="JBANRG010000002">
    <property type="protein sequence ID" value="KAK7471158.1"/>
    <property type="molecule type" value="Genomic_DNA"/>
</dbReference>
<proteinExistence type="predicted"/>
<evidence type="ECO:0000256" key="1">
    <source>
        <dbReference type="SAM" id="MobiDB-lite"/>
    </source>
</evidence>
<gene>
    <name evidence="2" type="ORF">VKT23_002569</name>
</gene>
<keyword evidence="3" id="KW-1185">Reference proteome</keyword>
<protein>
    <recommendedName>
        <fullName evidence="4">F-box domain-containing protein</fullName>
    </recommendedName>
</protein>
<dbReference type="Gene3D" id="3.80.10.10">
    <property type="entry name" value="Ribonuclease Inhibitor"/>
    <property type="match status" value="1"/>
</dbReference>
<evidence type="ECO:0000313" key="2">
    <source>
        <dbReference type="EMBL" id="KAK7471158.1"/>
    </source>
</evidence>
<sequence>MKKIARTKSLPTPSQSSRRSERLFARAQPKFPLDLVLTVLDELRIDGDRRTIRACALVCRLWRQPSQRLLFSSLYIRDSYSSEDRFEISCQKWAKRFEESTHIAPFFTELFILPKPGKLENTPLFKDLAPKLTNVRSLILRGNAFGTSVNELALCLNQHAQIQNLTLIEPRKWRNVLIGMLELTSLSIIDPLDSFSDMEPYTCDPSVPALGALRYLSLSGAERNSSLLEFLASFHYPRLCSLEIQPGRYSHIPTCPVFGEFLQTLRTGKLENLRIFLPFSFLYGERVRASCIADMIEKKLLSNFRYLRHFSVVIPKVWSASLSIAWNLIITLRAPGLRQVSIVIEDFGGDLGDCLEWRSLDDWFSDEQRYPHLSRLEVTLTNLMVLNTHPRKLAKNHSVIDESQFRVMVPIVTSRMPKLSNKDVLHFVVATQAGTAAVITKYGVSKNADSMLNSRFLGML</sequence>
<evidence type="ECO:0000313" key="3">
    <source>
        <dbReference type="Proteomes" id="UP001498398"/>
    </source>
</evidence>